<keyword evidence="4" id="KW-1185">Reference proteome</keyword>
<dbReference type="Pfam" id="PF02009">
    <property type="entry name" value="RIFIN"/>
    <property type="match status" value="1"/>
</dbReference>
<sequence length="371" mass="41671">MKVHYINILLFALLLNILIYNQRNHKSPTPHTSKIPTKRSLCECELYAPTNYDNDLEMKEAMDNFNKQTQQRFHEYNDRMVEKRKQCKDKCDKEIQKIILKDKLEKEFMDKFTTLHTDIQSDAIPTCICEKSMVDKMEKGCLRCGRVLGGGVPPCVGLLGTVAIGAWKNAAIATATKYATAKGLALGKIFGELMGTGKVLNELEGLGVHLLFPDLFQSIGTEIHFTEDTKIAGIIHTQYKATCFSASSNGPRSAACNRVEISFGIFEADGITRGPPAVSAIPDKVKPIVEVAKEVAAETVKDATEKVTEGVIETKTGIVEATSYNWYSTISYSIIAIEVIVLIMMIIYWILRYRRKKKMKKKLQYIKLLEE</sequence>
<feature type="chain" id="PRO_5001590106" evidence="2">
    <location>
        <begin position="22"/>
        <end position="371"/>
    </location>
</feature>
<protein>
    <submittedName>
        <fullName evidence="3">Rifin</fullName>
    </submittedName>
</protein>
<keyword evidence="2" id="KW-0732">Signal</keyword>
<keyword evidence="1" id="KW-0812">Transmembrane</keyword>
<accession>A0A060RRD3</accession>
<evidence type="ECO:0000313" key="3">
    <source>
        <dbReference type="EMBL" id="CDO61997.1"/>
    </source>
</evidence>
<dbReference type="EMBL" id="HG810705">
    <property type="protein sequence ID" value="CDO61997.1"/>
    <property type="molecule type" value="Genomic_DNA"/>
</dbReference>
<dbReference type="AlphaFoldDB" id="A0A060RRD3"/>
<organism evidence="3 4">
    <name type="scientific">Plasmodium reichenowi</name>
    <dbReference type="NCBI Taxonomy" id="5854"/>
    <lineage>
        <taxon>Eukaryota</taxon>
        <taxon>Sar</taxon>
        <taxon>Alveolata</taxon>
        <taxon>Apicomplexa</taxon>
        <taxon>Aconoidasida</taxon>
        <taxon>Haemosporida</taxon>
        <taxon>Plasmodiidae</taxon>
        <taxon>Plasmodium</taxon>
        <taxon>Plasmodium (Laverania)</taxon>
    </lineage>
</organism>
<evidence type="ECO:0000313" key="4">
    <source>
        <dbReference type="Proteomes" id="UP000027581"/>
    </source>
</evidence>
<dbReference type="PhylomeDB" id="A0A060RRD3"/>
<feature type="signal peptide" evidence="2">
    <location>
        <begin position="1"/>
        <end position="21"/>
    </location>
</feature>
<dbReference type="VEuPathDB" id="PlasmoDB:PRCDC_0002400"/>
<dbReference type="NCBIfam" id="TIGR01477">
    <property type="entry name" value="RIFIN"/>
    <property type="match status" value="1"/>
</dbReference>
<evidence type="ECO:0000256" key="2">
    <source>
        <dbReference type="SAM" id="SignalP"/>
    </source>
</evidence>
<keyword evidence="1" id="KW-1133">Transmembrane helix</keyword>
<dbReference type="Proteomes" id="UP000027581">
    <property type="component" value="Unassembled WGS sequence"/>
</dbReference>
<dbReference type="VEuPathDB" id="PlasmoDB:PRG01_0009700"/>
<reference evidence="3" key="1">
    <citation type="submission" date="2014-01" db="EMBL/GenBank/DDBJ databases">
        <authorList>
            <person name="Aslett M."/>
        </authorList>
    </citation>
    <scope>NUCLEOTIDE SEQUENCE</scope>
    <source>
        <strain evidence="3">CDC</strain>
    </source>
</reference>
<feature type="transmembrane region" description="Helical" evidence="1">
    <location>
        <begin position="330"/>
        <end position="351"/>
    </location>
</feature>
<gene>
    <name evidence="3" type="primary">RIF</name>
    <name evidence="3" type="ORF">PRCDC_0002400</name>
</gene>
<reference evidence="3" key="2">
    <citation type="submission" date="2014-05" db="EMBL/GenBank/DDBJ databases">
        <title>The genome sequences of chimpanzee malaria parasites reveal the path to human adaptation.</title>
        <authorList>
            <person name="Otto T.D."/>
            <person name="Rayner J.C."/>
            <person name="Boehme U."/>
            <person name="Pain A."/>
            <person name="Spottiswoode N."/>
            <person name="Sanders M."/>
            <person name="Quail M."/>
            <person name="Ollomo B."/>
            <person name="Renaud F."/>
            <person name="Thomas A.W."/>
            <person name="Prugnolle F."/>
            <person name="Conway D.J."/>
            <person name="Newbold C."/>
            <person name="Berriman M."/>
        </authorList>
    </citation>
    <scope>NUCLEOTIDE SEQUENCE [LARGE SCALE GENOMIC DNA]</scope>
    <source>
        <strain evidence="3">CDC</strain>
    </source>
</reference>
<keyword evidence="1" id="KW-0472">Membrane</keyword>
<evidence type="ECO:0000256" key="1">
    <source>
        <dbReference type="SAM" id="Phobius"/>
    </source>
</evidence>
<dbReference type="InterPro" id="IPR006373">
    <property type="entry name" value="VSA_Rifin"/>
</dbReference>
<proteinExistence type="predicted"/>
<name>A0A060RRD3_PLARE</name>